<reference evidence="1 2" key="1">
    <citation type="journal article" date="2013" name="BMC Genomics">
        <title>Reconstruction of the lipid metabolism for the microalga Monoraphidium neglectum from its genome sequence reveals characteristics suitable for biofuel production.</title>
        <authorList>
            <person name="Bogen C."/>
            <person name="Al-Dilaimi A."/>
            <person name="Albersmeier A."/>
            <person name="Wichmann J."/>
            <person name="Grundmann M."/>
            <person name="Rupp O."/>
            <person name="Lauersen K.J."/>
            <person name="Blifernez-Klassen O."/>
            <person name="Kalinowski J."/>
            <person name="Goesmann A."/>
            <person name="Mussgnug J.H."/>
            <person name="Kruse O."/>
        </authorList>
    </citation>
    <scope>NUCLEOTIDE SEQUENCE [LARGE SCALE GENOMIC DNA]</scope>
    <source>
        <strain evidence="1 2">SAG 48.87</strain>
    </source>
</reference>
<dbReference type="GeneID" id="25740665"/>
<keyword evidence="2" id="KW-1185">Reference proteome</keyword>
<sequence length="141" mass="15571">MLRQGAEPLLPQQARSFFSLSLEFSEDVSASKPKAGGGDLLKAWSSKKAETEAALKLLTTYKDLGDLAGEPYIQNHNPRTFEDLSKPIPNFKKFGLKAGEVPKFFDGVLQARAADAVAAKDAWWAERRANAEEAVKERKFT</sequence>
<dbReference type="AlphaFoldDB" id="A0A0D2MA85"/>
<accession>A0A0D2MA85</accession>
<evidence type="ECO:0000313" key="2">
    <source>
        <dbReference type="Proteomes" id="UP000054498"/>
    </source>
</evidence>
<proteinExistence type="predicted"/>
<dbReference type="RefSeq" id="XP_013899194.1">
    <property type="nucleotide sequence ID" value="XM_014043740.1"/>
</dbReference>
<dbReference type="OrthoDB" id="529397at2759"/>
<evidence type="ECO:0000313" key="1">
    <source>
        <dbReference type="EMBL" id="KIZ00175.1"/>
    </source>
</evidence>
<dbReference type="STRING" id="145388.A0A0D2MA85"/>
<gene>
    <name evidence="1" type="ORF">MNEG_7789</name>
</gene>
<dbReference type="Proteomes" id="UP000054498">
    <property type="component" value="Unassembled WGS sequence"/>
</dbReference>
<organism evidence="1 2">
    <name type="scientific">Monoraphidium neglectum</name>
    <dbReference type="NCBI Taxonomy" id="145388"/>
    <lineage>
        <taxon>Eukaryota</taxon>
        <taxon>Viridiplantae</taxon>
        <taxon>Chlorophyta</taxon>
        <taxon>core chlorophytes</taxon>
        <taxon>Chlorophyceae</taxon>
        <taxon>CS clade</taxon>
        <taxon>Sphaeropleales</taxon>
        <taxon>Selenastraceae</taxon>
        <taxon>Monoraphidium</taxon>
    </lineage>
</organism>
<name>A0A0D2MA85_9CHLO</name>
<feature type="non-terminal residue" evidence="1">
    <location>
        <position position="141"/>
    </location>
</feature>
<protein>
    <submittedName>
        <fullName evidence="1">F1F0 ATP synthase associated 60.6kDa protein</fullName>
    </submittedName>
</protein>
<dbReference type="EMBL" id="KK101633">
    <property type="protein sequence ID" value="KIZ00175.1"/>
    <property type="molecule type" value="Genomic_DNA"/>
</dbReference>
<dbReference type="KEGG" id="mng:MNEG_7789"/>